<gene>
    <name evidence="4" type="ORF">ABT56_02200</name>
</gene>
<evidence type="ECO:0000313" key="4">
    <source>
        <dbReference type="EMBL" id="KLV09035.1"/>
    </source>
</evidence>
<keyword evidence="2" id="KW-0732">Signal</keyword>
<dbReference type="InterPro" id="IPR043724">
    <property type="entry name" value="DUF5666"/>
</dbReference>
<evidence type="ECO:0000256" key="1">
    <source>
        <dbReference type="SAM" id="MobiDB-lite"/>
    </source>
</evidence>
<name>A0A0J1HBL1_9GAMM</name>
<dbReference type="EMBL" id="LDOT01000002">
    <property type="protein sequence ID" value="KLV09035.1"/>
    <property type="molecule type" value="Genomic_DNA"/>
</dbReference>
<keyword evidence="5" id="KW-1185">Reference proteome</keyword>
<accession>A0A0J1HBL1</accession>
<evidence type="ECO:0000259" key="3">
    <source>
        <dbReference type="Pfam" id="PF18914"/>
    </source>
</evidence>
<feature type="region of interest" description="Disordered" evidence="1">
    <location>
        <begin position="19"/>
        <end position="38"/>
    </location>
</feature>
<dbReference type="PATRIC" id="fig|1195763.3.peg.476"/>
<dbReference type="AlphaFoldDB" id="A0A0J1HBL1"/>
<sequence length="384" mass="41066">MKKAALVIALGMALAGCGGGSDGGSTPTTPTKPETSPRAVLGTIDSVDAPSNQIVVNGYRYDVASVGYGNNALSIADLQKDMMVQVLSGTKAGVQVDVEPTLVGAVTAVDHVAKTFTVNGINLTFAGLSAEIDLNDWVMVSSLPSATMGYKVLSVVEFEADKLGNQVEVEGRISSKDENTGSFKLGANLTVNYANLSHLQVGQWVEVEGTMNGAELDAREVEIDNYDDLDEGNEVEGVVTWVANDLSSFELSYRGRFAVNASTRFEDGNKSHLKQGALVEVQSALRNGQQVATEVEFDNDNDYVPGGNWQEVEAEGNAKVIDSVAGTFSVWDEETYKTVNFTTDSNTVFEGVTMLTLDGEYVEVEAVVIDGKNVAREIERDYRG</sequence>
<proteinExistence type="predicted"/>
<evidence type="ECO:0000256" key="2">
    <source>
        <dbReference type="SAM" id="SignalP"/>
    </source>
</evidence>
<dbReference type="RefSeq" id="WP_047877196.1">
    <property type="nucleotide sequence ID" value="NZ_LDOT01000002.1"/>
</dbReference>
<feature type="compositionally biased region" description="Low complexity" evidence="1">
    <location>
        <begin position="24"/>
        <end position="37"/>
    </location>
</feature>
<dbReference type="STRING" id="1195763.ABT56_02200"/>
<dbReference type="PROSITE" id="PS51257">
    <property type="entry name" value="PROKAR_LIPOPROTEIN"/>
    <property type="match status" value="1"/>
</dbReference>
<feature type="chain" id="PRO_5005252776" description="DUF5666 domain-containing protein" evidence="2">
    <location>
        <begin position="21"/>
        <end position="384"/>
    </location>
</feature>
<feature type="domain" description="DUF5666" evidence="3">
    <location>
        <begin position="321"/>
        <end position="379"/>
    </location>
</feature>
<dbReference type="Proteomes" id="UP000036097">
    <property type="component" value="Unassembled WGS sequence"/>
</dbReference>
<protein>
    <recommendedName>
        <fullName evidence="3">DUF5666 domain-containing protein</fullName>
    </recommendedName>
</protein>
<organism evidence="4 5">
    <name type="scientific">Photobacterium aquae</name>
    <dbReference type="NCBI Taxonomy" id="1195763"/>
    <lineage>
        <taxon>Bacteria</taxon>
        <taxon>Pseudomonadati</taxon>
        <taxon>Pseudomonadota</taxon>
        <taxon>Gammaproteobacteria</taxon>
        <taxon>Vibrionales</taxon>
        <taxon>Vibrionaceae</taxon>
        <taxon>Photobacterium</taxon>
    </lineage>
</organism>
<comment type="caution">
    <text evidence="4">The sequence shown here is derived from an EMBL/GenBank/DDBJ whole genome shotgun (WGS) entry which is preliminary data.</text>
</comment>
<reference evidence="4 5" key="1">
    <citation type="submission" date="2015-05" db="EMBL/GenBank/DDBJ databases">
        <title>Photobacterium galathea sp. nov.</title>
        <authorList>
            <person name="Machado H."/>
            <person name="Gram L."/>
        </authorList>
    </citation>
    <scope>NUCLEOTIDE SEQUENCE [LARGE SCALE GENOMIC DNA]</scope>
    <source>
        <strain evidence="4 5">CGMCC 1.12159</strain>
    </source>
</reference>
<evidence type="ECO:0000313" key="5">
    <source>
        <dbReference type="Proteomes" id="UP000036097"/>
    </source>
</evidence>
<feature type="domain" description="DUF5666" evidence="3">
    <location>
        <begin position="236"/>
        <end position="296"/>
    </location>
</feature>
<dbReference type="Pfam" id="PF18914">
    <property type="entry name" value="DUF5666"/>
    <property type="match status" value="3"/>
</dbReference>
<feature type="domain" description="DUF5666" evidence="3">
    <location>
        <begin position="191"/>
        <end position="222"/>
    </location>
</feature>
<feature type="signal peptide" evidence="2">
    <location>
        <begin position="1"/>
        <end position="20"/>
    </location>
</feature>
<dbReference type="OrthoDB" id="5592950at2"/>